<dbReference type="OrthoDB" id="2269034at2759"/>
<dbReference type="InParanoid" id="G4THC8"/>
<evidence type="ECO:0008006" key="3">
    <source>
        <dbReference type="Google" id="ProtNLM"/>
    </source>
</evidence>
<proteinExistence type="predicted"/>
<dbReference type="HOGENOM" id="CLU_388361_0_0_1"/>
<organism evidence="1 2">
    <name type="scientific">Serendipita indica (strain DSM 11827)</name>
    <name type="common">Root endophyte fungus</name>
    <name type="synonym">Piriformospora indica</name>
    <dbReference type="NCBI Taxonomy" id="1109443"/>
    <lineage>
        <taxon>Eukaryota</taxon>
        <taxon>Fungi</taxon>
        <taxon>Dikarya</taxon>
        <taxon>Basidiomycota</taxon>
        <taxon>Agaricomycotina</taxon>
        <taxon>Agaricomycetes</taxon>
        <taxon>Sebacinales</taxon>
        <taxon>Serendipitaceae</taxon>
        <taxon>Serendipita</taxon>
    </lineage>
</organism>
<name>G4THC8_SERID</name>
<comment type="caution">
    <text evidence="1">The sequence shown here is derived from an EMBL/GenBank/DDBJ whole genome shotgun (WGS) entry which is preliminary data.</text>
</comment>
<gene>
    <name evidence="1" type="ORF">PIIN_04648</name>
</gene>
<dbReference type="Proteomes" id="UP000007148">
    <property type="component" value="Unassembled WGS sequence"/>
</dbReference>
<keyword evidence="2" id="KW-1185">Reference proteome</keyword>
<sequence>MDVLLVERDEHPQQGDKTLGRLDIDKDIGSAASDSPSQMHLKLGELGVTMSQRCPFDRWPNEVLLAFFEQAVEICPPIPIILIQVCTLWKRLVETTPNLWTRININGHDHDYLEIALVHIAYSGDRPIHLSITNGMHETVHIIMRLFQGHWGRIIALHWSSFNLEGLGIQFSSLLHCAIALESLSTDTLTSECLDPISSLRKIKNLDILVYFTTLLEPLIIVASSLPLLEFLRLEFKFTNFQHQTFQNRITLKVKHFVVDARFCSRANLVQWLSWSIDIASVCSLEIYEPFGGTHRREIQFSAPRISRLTAQVAKSFHKSPNLVSISSTNLTEVEISSPALPHDILRPLKSPLQSLSLAPQLVRLRFEMRTASFADDVLSDSPNLHFPCLRCFQIAISSESDLGLFLCLEVTTLQQLQVGLASPLPRDNLLKVRSDSHIKWLYRLLSQNRQLHTLELRGIVWPFQPGSIQSLELPFLRILTVTMASVMDLDPILARAQSLHLSLLRAQDKASDLDGNLRQYNGVESLSLSPGDRIQALSCSCVDFSSLRILSVGSLYSQSPTVTRLIEDLLRFRLCPWLEELNLGVYEDWGALIRLICSRNNTQSTFVGVRPLQRIGLQKPNALIHNTIRDALAGSEVGPQLVQANLLAKYVSFAHVSMADPIPSDVFEPCLECNNLWIYDNLSGYKGSTTCQSHIGDARVTITKDSQTLG</sequence>
<dbReference type="AlphaFoldDB" id="G4THC8"/>
<accession>G4THC8</accession>
<reference evidence="1 2" key="1">
    <citation type="journal article" date="2011" name="PLoS Pathog.">
        <title>Endophytic Life Strategies Decoded by Genome and Transcriptome Analyses of the Mutualistic Root Symbiont Piriformospora indica.</title>
        <authorList>
            <person name="Zuccaro A."/>
            <person name="Lahrmann U."/>
            <person name="Guldener U."/>
            <person name="Langen G."/>
            <person name="Pfiffi S."/>
            <person name="Biedenkopf D."/>
            <person name="Wong P."/>
            <person name="Samans B."/>
            <person name="Grimm C."/>
            <person name="Basiewicz M."/>
            <person name="Murat C."/>
            <person name="Martin F."/>
            <person name="Kogel K.H."/>
        </authorList>
    </citation>
    <scope>NUCLEOTIDE SEQUENCE [LARGE SCALE GENOMIC DNA]</scope>
    <source>
        <strain evidence="1 2">DSM 11827</strain>
    </source>
</reference>
<dbReference type="EMBL" id="CAFZ01000092">
    <property type="protein sequence ID" value="CCA70714.1"/>
    <property type="molecule type" value="Genomic_DNA"/>
</dbReference>
<evidence type="ECO:0000313" key="1">
    <source>
        <dbReference type="EMBL" id="CCA70714.1"/>
    </source>
</evidence>
<evidence type="ECO:0000313" key="2">
    <source>
        <dbReference type="Proteomes" id="UP000007148"/>
    </source>
</evidence>
<protein>
    <recommendedName>
        <fullName evidence="3">F-box domain-containing protein</fullName>
    </recommendedName>
</protein>